<dbReference type="AlphaFoldDB" id="A0A385F0A9"/>
<keyword evidence="1" id="KW-0614">Plasmid</keyword>
<dbReference type="EMBL" id="CP031744">
    <property type="protein sequence ID" value="AXQ92252.1"/>
    <property type="molecule type" value="Genomic_DNA"/>
</dbReference>
<protein>
    <submittedName>
        <fullName evidence="1">Uncharacterized protein</fullName>
    </submittedName>
</protein>
<accession>A0A385F0A9</accession>
<geneLocation type="plasmid" evidence="1">
    <name>pWM99c-2</name>
</geneLocation>
<sequence>MNMQKLKLLLLIQVAEALLKYPAIFAMSKDDYLTDVERPQISLQKVKSLK</sequence>
<proteinExistence type="predicted"/>
<reference evidence="1" key="1">
    <citation type="submission" date="2018-08" db="EMBL/GenBank/DDBJ databases">
        <title>Complete genome sequence of Acinetobacter baumannii strain WM99c.</title>
        <authorList>
            <person name="Nigro S.J."/>
            <person name="Wick R.R."/>
            <person name="Holt K.E."/>
            <person name="Hall R.M."/>
        </authorList>
    </citation>
    <scope>NUCLEOTIDE SEQUENCE</scope>
    <source>
        <strain evidence="1">WM99c</strain>
        <plasmid evidence="1">pWM99c-2</plasmid>
    </source>
</reference>
<evidence type="ECO:0000313" key="1">
    <source>
        <dbReference type="EMBL" id="AXQ92252.1"/>
    </source>
</evidence>
<name>A0A385F0A9_ACIBA</name>
<organism evidence="1">
    <name type="scientific">Acinetobacter baumannii WM99c</name>
    <dbReference type="NCBI Taxonomy" id="945555"/>
    <lineage>
        <taxon>Bacteria</taxon>
        <taxon>Pseudomonadati</taxon>
        <taxon>Pseudomonadota</taxon>
        <taxon>Gammaproteobacteria</taxon>
        <taxon>Moraxellales</taxon>
        <taxon>Moraxellaceae</taxon>
        <taxon>Acinetobacter</taxon>
        <taxon>Acinetobacter calcoaceticus/baumannii complex</taxon>
    </lineage>
</organism>
<gene>
    <name evidence="1" type="ORF">BSF95_05052</name>
</gene>